<name>A0A0H3I2B8_PECPM</name>
<dbReference type="HOGENOM" id="CLU_2131050_0_0_6"/>
<evidence type="ECO:0000313" key="1">
    <source>
        <dbReference type="EMBL" id="AFI89815.1"/>
    </source>
</evidence>
<dbReference type="Proteomes" id="UP000008044">
    <property type="component" value="Chromosome"/>
</dbReference>
<organism evidence="1 2">
    <name type="scientific">Pectobacterium parmentieri</name>
    <dbReference type="NCBI Taxonomy" id="1905730"/>
    <lineage>
        <taxon>Bacteria</taxon>
        <taxon>Pseudomonadati</taxon>
        <taxon>Pseudomonadota</taxon>
        <taxon>Gammaproteobacteria</taxon>
        <taxon>Enterobacterales</taxon>
        <taxon>Pectobacteriaceae</taxon>
        <taxon>Pectobacterium</taxon>
    </lineage>
</organism>
<evidence type="ECO:0000313" key="2">
    <source>
        <dbReference type="Proteomes" id="UP000008044"/>
    </source>
</evidence>
<proteinExistence type="predicted"/>
<dbReference type="PATRIC" id="fig|1166016.3.peg.1730"/>
<dbReference type="STRING" id="1905730.W5S_1724"/>
<dbReference type="EMBL" id="CP003415">
    <property type="protein sequence ID" value="AFI89815.1"/>
    <property type="molecule type" value="Genomic_DNA"/>
</dbReference>
<accession>A0A0H3I2B8</accession>
<dbReference type="AlphaFoldDB" id="A0A0H3I2B8"/>
<dbReference type="KEGG" id="pec:W5S_1724"/>
<sequence length="113" mass="12449">MVGAASAPGNYLSYQRKSVSNVNSLKPGYMSLSSVNRQTVQCAGNLATAFIPALNSIALTLAYTFLKKQYYISLWSSYVDCLARGDSIADIQRQLGVQMLLLNRWRDSFALAM</sequence>
<protein>
    <submittedName>
        <fullName evidence="1">Uncharacterized protein</fullName>
    </submittedName>
</protein>
<reference evidence="1 2" key="1">
    <citation type="journal article" date="2012" name="J. Bacteriol.">
        <title>Genome sequence of Pectobacterium sp. strain SCC3193.</title>
        <authorList>
            <person name="Koskinen J.P."/>
            <person name="Laine P."/>
            <person name="Niemi O."/>
            <person name="Nykyri J."/>
            <person name="Harjunpaa H."/>
            <person name="Auvinen P."/>
            <person name="Paulin L."/>
            <person name="Pirhonen M."/>
            <person name="Palva T."/>
            <person name="Holm L."/>
        </authorList>
    </citation>
    <scope>NUCLEOTIDE SEQUENCE [LARGE SCALE GENOMIC DNA]</scope>
    <source>
        <strain evidence="1 2">SCC3193</strain>
    </source>
</reference>
<gene>
    <name evidence="1" type="ordered locus">W5S_1724</name>
</gene>